<protein>
    <recommendedName>
        <fullName evidence="3">LamG domain-containing protein</fullName>
    </recommendedName>
</protein>
<dbReference type="AlphaFoldDB" id="A0AA92HAC6"/>
<sequence>MKQLALGKPSFTVGRRQTFAFGGKRRVPAWQIIQSILSPNGEDYAFFDFMDSGRRFVENTGPTPAANAGDAMGLVIDRAKQGDKTLREAIAAMPEKVANGGFDTASNWAMTATSTISGGKLHMNAEPSNGNVLQSGNGFVIGRLYAVTYEVSNYVAGQFRLQIEASVGPTRTGNGVFTDYLSCFNTNARIFVRSVSTLTCDIDNISIREVPAHYAAQASGSLKPSLQGGAKFDGADDSLLTDWTCRSGANCIIAQVDFPANVSSFRYIAGCYNGSNDRFALGLDANGRVCGSIGTQSTPVIFGGSDLRGRSCVVAIVCDGSTVRLFNDTGLVYSAGQDGSPSTARAAMIGAMNNTGSGGSFFGGTVKQLAFGYTNFTEAQFQQIRSAWRSQ</sequence>
<dbReference type="InterPro" id="IPR013320">
    <property type="entry name" value="ConA-like_dom_sf"/>
</dbReference>
<reference evidence="1 2" key="1">
    <citation type="submission" date="2018-04" db="EMBL/GenBank/DDBJ databases">
        <authorList>
            <person name="Hagen T."/>
        </authorList>
    </citation>
    <scope>NUCLEOTIDE SEQUENCE [LARGE SCALE GENOMIC DNA]</scope>
    <source>
        <strain evidence="1 2">TPD7009</strain>
    </source>
</reference>
<proteinExistence type="predicted"/>
<dbReference type="EMBL" id="QDFR01000001">
    <property type="protein sequence ID" value="PVE56287.1"/>
    <property type="molecule type" value="Genomic_DNA"/>
</dbReference>
<dbReference type="Proteomes" id="UP000244335">
    <property type="component" value="Unassembled WGS sequence"/>
</dbReference>
<name>A0AA92HAC6_RHIRH</name>
<dbReference type="SUPFAM" id="SSF49899">
    <property type="entry name" value="Concanavalin A-like lectins/glucanases"/>
    <property type="match status" value="1"/>
</dbReference>
<accession>A0AA92HAC6</accession>
<dbReference type="Gene3D" id="2.60.120.200">
    <property type="match status" value="1"/>
</dbReference>
<dbReference type="RefSeq" id="WP_111849463.1">
    <property type="nucleotide sequence ID" value="NZ_QDFR01000001.1"/>
</dbReference>
<evidence type="ECO:0000313" key="1">
    <source>
        <dbReference type="EMBL" id="PVE56287.1"/>
    </source>
</evidence>
<comment type="caution">
    <text evidence="1">The sequence shown here is derived from an EMBL/GenBank/DDBJ whole genome shotgun (WGS) entry which is preliminary data.</text>
</comment>
<evidence type="ECO:0008006" key="3">
    <source>
        <dbReference type="Google" id="ProtNLM"/>
    </source>
</evidence>
<organism evidence="1 2">
    <name type="scientific">Rhizobium rhizogenes</name>
    <name type="common">Agrobacterium rhizogenes</name>
    <dbReference type="NCBI Taxonomy" id="359"/>
    <lineage>
        <taxon>Bacteria</taxon>
        <taxon>Pseudomonadati</taxon>
        <taxon>Pseudomonadota</taxon>
        <taxon>Alphaproteobacteria</taxon>
        <taxon>Hyphomicrobiales</taxon>
        <taxon>Rhizobiaceae</taxon>
        <taxon>Rhizobium/Agrobacterium group</taxon>
        <taxon>Rhizobium</taxon>
    </lineage>
</organism>
<gene>
    <name evidence="1" type="ORF">DC430_00285</name>
</gene>
<evidence type="ECO:0000313" key="2">
    <source>
        <dbReference type="Proteomes" id="UP000244335"/>
    </source>
</evidence>